<dbReference type="Proteomes" id="UP000054279">
    <property type="component" value="Unassembled WGS sequence"/>
</dbReference>
<feature type="non-terminal residue" evidence="2">
    <location>
        <position position="109"/>
    </location>
</feature>
<keyword evidence="3" id="KW-1185">Reference proteome</keyword>
<sequence>MHEYVGVRRGSAPALNGSGVNKKKMEDIDAGVAAKVKVEATTAGPMRVLARMLNDPQHPYPPITQSVSPRTHIYHPLRIHKRHLLLLQPSRACHHSPEPQNPISHEISS</sequence>
<name>A0A0C9UF88_SPHS4</name>
<proteinExistence type="predicted"/>
<protein>
    <submittedName>
        <fullName evidence="2">Uncharacterized protein</fullName>
    </submittedName>
</protein>
<gene>
    <name evidence="2" type="ORF">M422DRAFT_31665</name>
</gene>
<feature type="region of interest" description="Disordered" evidence="1">
    <location>
        <begin position="90"/>
        <end position="109"/>
    </location>
</feature>
<dbReference type="HOGENOM" id="CLU_2190357_0_0_1"/>
<evidence type="ECO:0000256" key="1">
    <source>
        <dbReference type="SAM" id="MobiDB-lite"/>
    </source>
</evidence>
<reference evidence="2 3" key="1">
    <citation type="submission" date="2014-06" db="EMBL/GenBank/DDBJ databases">
        <title>Evolutionary Origins and Diversification of the Mycorrhizal Mutualists.</title>
        <authorList>
            <consortium name="DOE Joint Genome Institute"/>
            <consortium name="Mycorrhizal Genomics Consortium"/>
            <person name="Kohler A."/>
            <person name="Kuo A."/>
            <person name="Nagy L.G."/>
            <person name="Floudas D."/>
            <person name="Copeland A."/>
            <person name="Barry K.W."/>
            <person name="Cichocki N."/>
            <person name="Veneault-Fourrey C."/>
            <person name="LaButti K."/>
            <person name="Lindquist E.A."/>
            <person name="Lipzen A."/>
            <person name="Lundell T."/>
            <person name="Morin E."/>
            <person name="Murat C."/>
            <person name="Riley R."/>
            <person name="Ohm R."/>
            <person name="Sun H."/>
            <person name="Tunlid A."/>
            <person name="Henrissat B."/>
            <person name="Grigoriev I.V."/>
            <person name="Hibbett D.S."/>
            <person name="Martin F."/>
        </authorList>
    </citation>
    <scope>NUCLEOTIDE SEQUENCE [LARGE SCALE GENOMIC DNA]</scope>
    <source>
        <strain evidence="2 3">SS14</strain>
    </source>
</reference>
<evidence type="ECO:0000313" key="3">
    <source>
        <dbReference type="Proteomes" id="UP000054279"/>
    </source>
</evidence>
<accession>A0A0C9UF88</accession>
<dbReference type="AlphaFoldDB" id="A0A0C9UF88"/>
<feature type="region of interest" description="Disordered" evidence="1">
    <location>
        <begin position="1"/>
        <end position="21"/>
    </location>
</feature>
<dbReference type="EMBL" id="KN837135">
    <property type="protein sequence ID" value="KIJ41688.1"/>
    <property type="molecule type" value="Genomic_DNA"/>
</dbReference>
<organism evidence="2 3">
    <name type="scientific">Sphaerobolus stellatus (strain SS14)</name>
    <dbReference type="NCBI Taxonomy" id="990650"/>
    <lineage>
        <taxon>Eukaryota</taxon>
        <taxon>Fungi</taxon>
        <taxon>Dikarya</taxon>
        <taxon>Basidiomycota</taxon>
        <taxon>Agaricomycotina</taxon>
        <taxon>Agaricomycetes</taxon>
        <taxon>Phallomycetidae</taxon>
        <taxon>Geastrales</taxon>
        <taxon>Sphaerobolaceae</taxon>
        <taxon>Sphaerobolus</taxon>
    </lineage>
</organism>
<evidence type="ECO:0000313" key="2">
    <source>
        <dbReference type="EMBL" id="KIJ41688.1"/>
    </source>
</evidence>